<dbReference type="InterPro" id="IPR001789">
    <property type="entry name" value="Sig_transdc_resp-reg_receiver"/>
</dbReference>
<dbReference type="PROSITE" id="PS50110">
    <property type="entry name" value="RESPONSE_REGULATORY"/>
    <property type="match status" value="1"/>
</dbReference>
<reference evidence="7 8" key="1">
    <citation type="submission" date="2022-05" db="EMBL/GenBank/DDBJ databases">
        <title>Genome Sequencing of Bee-Associated Microbes.</title>
        <authorList>
            <person name="Dunlap C."/>
        </authorList>
    </citation>
    <scope>NUCLEOTIDE SEQUENCE [LARGE SCALE GENOMIC DNA]</scope>
    <source>
        <strain evidence="7 8">NRRL B-14421</strain>
    </source>
</reference>
<evidence type="ECO:0000256" key="3">
    <source>
        <dbReference type="ARBA" id="ARBA00023163"/>
    </source>
</evidence>
<evidence type="ECO:0000259" key="5">
    <source>
        <dbReference type="PROSITE" id="PS01124"/>
    </source>
</evidence>
<feature type="domain" description="Response regulatory" evidence="6">
    <location>
        <begin position="5"/>
        <end position="126"/>
    </location>
</feature>
<keyword evidence="4" id="KW-0597">Phosphoprotein</keyword>
<dbReference type="InterPro" id="IPR009057">
    <property type="entry name" value="Homeodomain-like_sf"/>
</dbReference>
<dbReference type="PROSITE" id="PS00041">
    <property type="entry name" value="HTH_ARAC_FAMILY_1"/>
    <property type="match status" value="1"/>
</dbReference>
<feature type="modified residue" description="4-aspartylphosphate" evidence="4">
    <location>
        <position position="59"/>
    </location>
</feature>
<dbReference type="InterPro" id="IPR011006">
    <property type="entry name" value="CheY-like_superfamily"/>
</dbReference>
<dbReference type="PANTHER" id="PTHR43280">
    <property type="entry name" value="ARAC-FAMILY TRANSCRIPTIONAL REGULATOR"/>
    <property type="match status" value="1"/>
</dbReference>
<dbReference type="InterPro" id="IPR020449">
    <property type="entry name" value="Tscrpt_reg_AraC-type_HTH"/>
</dbReference>
<dbReference type="CDD" id="cd17536">
    <property type="entry name" value="REC_YesN-like"/>
    <property type="match status" value="1"/>
</dbReference>
<dbReference type="EMBL" id="JAMDMX010000161">
    <property type="protein sequence ID" value="MCY9697693.1"/>
    <property type="molecule type" value="Genomic_DNA"/>
</dbReference>
<evidence type="ECO:0000256" key="2">
    <source>
        <dbReference type="ARBA" id="ARBA00023125"/>
    </source>
</evidence>
<dbReference type="SUPFAM" id="SSF52172">
    <property type="entry name" value="CheY-like"/>
    <property type="match status" value="1"/>
</dbReference>
<gene>
    <name evidence="7" type="ORF">M5X19_33280</name>
</gene>
<dbReference type="SUPFAM" id="SSF46689">
    <property type="entry name" value="Homeodomain-like"/>
    <property type="match status" value="2"/>
</dbReference>
<dbReference type="Pfam" id="PF00072">
    <property type="entry name" value="Response_reg"/>
    <property type="match status" value="1"/>
</dbReference>
<keyword evidence="3" id="KW-0804">Transcription</keyword>
<keyword evidence="1" id="KW-0805">Transcription regulation</keyword>
<evidence type="ECO:0000256" key="4">
    <source>
        <dbReference type="PROSITE-ProRule" id="PRU00169"/>
    </source>
</evidence>
<dbReference type="SMART" id="SM00448">
    <property type="entry name" value="REC"/>
    <property type="match status" value="1"/>
</dbReference>
<evidence type="ECO:0000259" key="6">
    <source>
        <dbReference type="PROSITE" id="PS50110"/>
    </source>
</evidence>
<proteinExistence type="predicted"/>
<dbReference type="Pfam" id="PF12833">
    <property type="entry name" value="HTH_18"/>
    <property type="match status" value="1"/>
</dbReference>
<evidence type="ECO:0000313" key="8">
    <source>
        <dbReference type="Proteomes" id="UP001527099"/>
    </source>
</evidence>
<dbReference type="PROSITE" id="PS01124">
    <property type="entry name" value="HTH_ARAC_FAMILY_2"/>
    <property type="match status" value="1"/>
</dbReference>
<dbReference type="SMART" id="SM00342">
    <property type="entry name" value="HTH_ARAC"/>
    <property type="match status" value="1"/>
</dbReference>
<dbReference type="Proteomes" id="UP001527099">
    <property type="component" value="Unassembled WGS sequence"/>
</dbReference>
<accession>A0ABT4GN90</accession>
<feature type="domain" description="HTH araC/xylS-type" evidence="5">
    <location>
        <begin position="448"/>
        <end position="546"/>
    </location>
</feature>
<dbReference type="Gene3D" id="3.40.50.2300">
    <property type="match status" value="1"/>
</dbReference>
<dbReference type="Gene3D" id="1.10.10.60">
    <property type="entry name" value="Homeodomain-like"/>
    <property type="match status" value="2"/>
</dbReference>
<comment type="caution">
    <text evidence="7">The sequence shown here is derived from an EMBL/GenBank/DDBJ whole genome shotgun (WGS) entry which is preliminary data.</text>
</comment>
<organism evidence="7 8">
    <name type="scientific">Paenibacillus alginolyticus</name>
    <dbReference type="NCBI Taxonomy" id="59839"/>
    <lineage>
        <taxon>Bacteria</taxon>
        <taxon>Bacillati</taxon>
        <taxon>Bacillota</taxon>
        <taxon>Bacilli</taxon>
        <taxon>Bacillales</taxon>
        <taxon>Paenibacillaceae</taxon>
        <taxon>Paenibacillus</taxon>
    </lineage>
</organism>
<name>A0ABT4GN90_9BACL</name>
<dbReference type="PANTHER" id="PTHR43280:SF28">
    <property type="entry name" value="HTH-TYPE TRANSCRIPTIONAL ACTIVATOR RHAS"/>
    <property type="match status" value="1"/>
</dbReference>
<dbReference type="InterPro" id="IPR018062">
    <property type="entry name" value="HTH_AraC-typ_CS"/>
</dbReference>
<evidence type="ECO:0000256" key="1">
    <source>
        <dbReference type="ARBA" id="ARBA00023015"/>
    </source>
</evidence>
<dbReference type="RefSeq" id="WP_268618327.1">
    <property type="nucleotide sequence ID" value="NZ_JAMDMX010000161.1"/>
</dbReference>
<keyword evidence="2" id="KW-0238">DNA-binding</keyword>
<dbReference type="PRINTS" id="PR00032">
    <property type="entry name" value="HTHARAC"/>
</dbReference>
<protein>
    <submittedName>
        <fullName evidence="7">Response regulator</fullName>
    </submittedName>
</protein>
<dbReference type="InterPro" id="IPR018060">
    <property type="entry name" value="HTH_AraC"/>
</dbReference>
<keyword evidence="8" id="KW-1185">Reference proteome</keyword>
<evidence type="ECO:0000313" key="7">
    <source>
        <dbReference type="EMBL" id="MCY9697693.1"/>
    </source>
</evidence>
<sequence>MNKIKTIIVDDETRIHRGIERMVRASGDDWKIVGIFSDGIEVIEFLQTNQIRIDVLITDVKMPEIDGLTLIKKIKEMLGDHTFYSIIVSGYDDFQYVQTAIREGAFDYILKPIDRTQFYELLQRVKHKIIEEAHTRHKWNDMQKKAERLTTAKQTQLLSEAVSSEPEDISTMYWTKDFPDGLYQLMYVNTYEFPMKTREYSPDDWGIMAYAIENIINEVVTQGVGTQECHMGWWWRGRRFHFWVLLVRSNQEADCCSAAGEKFANDLRRSINQYSPFSVSIAISDPFHDLSILPIMKKQLLSLMRFRMLYGGNQVFSSRLTSESGFKNEKPFISPGLKELAGQLTSTLGRCAITEVDKLLSSFFKEMTKLSSPSGMLSVIHYLIFEMYGVCMENMESGIFLGELDDVFEAIKAESNLNRLKEQVKQIVFQVHQKLLNYKVDNVQVPVVKAKAWIHENLDQKISVKLISDQVYMNPTYFCEYFKNQTSETVLDYVTRIRLEKAKELLLNTDLKIGEISERVGYQDTKYFSRLFKQKWGILPSKYKAT</sequence>